<dbReference type="Pfam" id="PF12949">
    <property type="entry name" value="HeH"/>
    <property type="match status" value="1"/>
</dbReference>
<dbReference type="RefSeq" id="XP_016635709.1">
    <property type="nucleotide sequence ID" value="XM_016773652.1"/>
</dbReference>
<organism evidence="2 3">
    <name type="scientific">Fonsecaea multimorphosa CBS 102226</name>
    <dbReference type="NCBI Taxonomy" id="1442371"/>
    <lineage>
        <taxon>Eukaryota</taxon>
        <taxon>Fungi</taxon>
        <taxon>Dikarya</taxon>
        <taxon>Ascomycota</taxon>
        <taxon>Pezizomycotina</taxon>
        <taxon>Eurotiomycetes</taxon>
        <taxon>Chaetothyriomycetidae</taxon>
        <taxon>Chaetothyriales</taxon>
        <taxon>Herpotrichiellaceae</taxon>
        <taxon>Fonsecaea</taxon>
    </lineage>
</organism>
<name>A0A0D2IX42_9EURO</name>
<dbReference type="InterPro" id="IPR025856">
    <property type="entry name" value="HeH/LEM_domain"/>
</dbReference>
<gene>
    <name evidence="2" type="ORF">Z520_03139</name>
</gene>
<dbReference type="EMBL" id="KN848065">
    <property type="protein sequence ID" value="KIY01587.1"/>
    <property type="molecule type" value="Genomic_DNA"/>
</dbReference>
<accession>A0A0D2IX42</accession>
<feature type="domain" description="HeH/LEM" evidence="1">
    <location>
        <begin position="58"/>
        <end position="91"/>
    </location>
</feature>
<dbReference type="GeneID" id="27708885"/>
<dbReference type="OrthoDB" id="2503928at2759"/>
<dbReference type="CDD" id="cd12935">
    <property type="entry name" value="LEM_like"/>
    <property type="match status" value="1"/>
</dbReference>
<keyword evidence="3" id="KW-1185">Reference proteome</keyword>
<protein>
    <recommendedName>
        <fullName evidence="1">HeH/LEM domain-containing protein</fullName>
    </recommendedName>
</protein>
<evidence type="ECO:0000313" key="2">
    <source>
        <dbReference type="EMBL" id="KIY01587.1"/>
    </source>
</evidence>
<sequence length="282" mass="31438">MYVIHKGIQKLASSIVNGFYDDVVHEQTHSHAAPVDLEDRDYEMEEDEFYYLMPGFRLDTLTIPRLRAILIYLNIPYPTCAKKDELLRIMEEEVLPKTNDILEAQVRARRLGKDARVVLLEEGVIPRFSRPGSSPEFAKTSALDGHRDGDKKGLCLSNMTNVESKARKDTSRSKSAPTLSTFQRFRGSHSQTSKNTFTNAILDACSFGPCGNFVSTHLLQDLGISLPPDGVIDLTIEAVEEGPVQAGLTYRERFKVTTNEVETSCWDANGLKAVGKTAPFIP</sequence>
<evidence type="ECO:0000313" key="3">
    <source>
        <dbReference type="Proteomes" id="UP000053411"/>
    </source>
</evidence>
<dbReference type="AlphaFoldDB" id="A0A0D2IX42"/>
<evidence type="ECO:0000259" key="1">
    <source>
        <dbReference type="Pfam" id="PF12949"/>
    </source>
</evidence>
<proteinExistence type="predicted"/>
<dbReference type="VEuPathDB" id="FungiDB:Z520_03139"/>
<reference evidence="2 3" key="1">
    <citation type="submission" date="2015-01" db="EMBL/GenBank/DDBJ databases">
        <title>The Genome Sequence of Fonsecaea multimorphosa CBS 102226.</title>
        <authorList>
            <consortium name="The Broad Institute Genomics Platform"/>
            <person name="Cuomo C."/>
            <person name="de Hoog S."/>
            <person name="Gorbushina A."/>
            <person name="Stielow B."/>
            <person name="Teixiera M."/>
            <person name="Abouelleil A."/>
            <person name="Chapman S.B."/>
            <person name="Priest M."/>
            <person name="Young S.K."/>
            <person name="Wortman J."/>
            <person name="Nusbaum C."/>
            <person name="Birren B."/>
        </authorList>
    </citation>
    <scope>NUCLEOTIDE SEQUENCE [LARGE SCALE GENOMIC DNA]</scope>
    <source>
        <strain evidence="2 3">CBS 102226</strain>
    </source>
</reference>
<dbReference type="STRING" id="1442371.A0A0D2IX42"/>
<dbReference type="Proteomes" id="UP000053411">
    <property type="component" value="Unassembled WGS sequence"/>
</dbReference>